<evidence type="ECO:0000313" key="10">
    <source>
        <dbReference type="EMBL" id="WCZ33099.1"/>
    </source>
</evidence>
<evidence type="ECO:0000256" key="7">
    <source>
        <dbReference type="HAMAP-Rule" id="MF_00564"/>
    </source>
</evidence>
<dbReference type="PANTHER" id="PTHR11953">
    <property type="entry name" value="EXOSOME COMPLEX COMPONENT"/>
    <property type="match status" value="1"/>
</dbReference>
<dbReference type="PROSITE" id="PS01277">
    <property type="entry name" value="RIBONUCLEASE_PH"/>
    <property type="match status" value="1"/>
</dbReference>
<dbReference type="EC" id="2.7.7.56" evidence="7"/>
<dbReference type="InterPro" id="IPR036345">
    <property type="entry name" value="ExoRNase_PH_dom2_sf"/>
</dbReference>
<evidence type="ECO:0000256" key="1">
    <source>
        <dbReference type="ARBA" id="ARBA00006678"/>
    </source>
</evidence>
<evidence type="ECO:0000256" key="5">
    <source>
        <dbReference type="ARBA" id="ARBA00022695"/>
    </source>
</evidence>
<comment type="similarity">
    <text evidence="1 7">Belongs to the RNase PH family.</text>
</comment>
<dbReference type="InterPro" id="IPR020568">
    <property type="entry name" value="Ribosomal_Su5_D2-typ_SF"/>
</dbReference>
<dbReference type="CDD" id="cd11362">
    <property type="entry name" value="RNase_PH_bact"/>
    <property type="match status" value="1"/>
</dbReference>
<evidence type="ECO:0000313" key="11">
    <source>
        <dbReference type="Proteomes" id="UP001220064"/>
    </source>
</evidence>
<organism evidence="10 11">
    <name type="scientific">Corynebacterium massiliense DSM 45435</name>
    <dbReference type="NCBI Taxonomy" id="1121364"/>
    <lineage>
        <taxon>Bacteria</taxon>
        <taxon>Bacillati</taxon>
        <taxon>Actinomycetota</taxon>
        <taxon>Actinomycetes</taxon>
        <taxon>Mycobacteriales</taxon>
        <taxon>Corynebacteriaceae</taxon>
        <taxon>Corynebacterium</taxon>
    </lineage>
</organism>
<gene>
    <name evidence="7 10" type="primary">rph</name>
    <name evidence="10" type="ORF">CMASS_08375</name>
</gene>
<dbReference type="Pfam" id="PF01138">
    <property type="entry name" value="RNase_PH"/>
    <property type="match status" value="1"/>
</dbReference>
<dbReference type="InterPro" id="IPR027408">
    <property type="entry name" value="PNPase/RNase_PH_dom_sf"/>
</dbReference>
<evidence type="ECO:0000256" key="6">
    <source>
        <dbReference type="ARBA" id="ARBA00022884"/>
    </source>
</evidence>
<dbReference type="Gene3D" id="3.30.230.70">
    <property type="entry name" value="GHMP Kinase, N-terminal domain"/>
    <property type="match status" value="1"/>
</dbReference>
<evidence type="ECO:0000256" key="4">
    <source>
        <dbReference type="ARBA" id="ARBA00022694"/>
    </source>
</evidence>
<feature type="domain" description="Exoribonuclease phosphorolytic" evidence="8">
    <location>
        <begin position="17"/>
        <end position="147"/>
    </location>
</feature>
<dbReference type="InterPro" id="IPR018336">
    <property type="entry name" value="RNase_PH_CS"/>
</dbReference>
<evidence type="ECO:0000259" key="9">
    <source>
        <dbReference type="Pfam" id="PF03725"/>
    </source>
</evidence>
<dbReference type="HAMAP" id="MF_00564">
    <property type="entry name" value="RNase_PH"/>
    <property type="match status" value="1"/>
</dbReference>
<comment type="subunit">
    <text evidence="7">Homohexameric ring arranged as a trimer of dimers.</text>
</comment>
<dbReference type="EMBL" id="CP063189">
    <property type="protein sequence ID" value="WCZ33099.1"/>
    <property type="molecule type" value="Genomic_DNA"/>
</dbReference>
<keyword evidence="2 7" id="KW-0698">rRNA processing</keyword>
<keyword evidence="4 7" id="KW-0819">tRNA processing</keyword>
<comment type="catalytic activity">
    <reaction evidence="7">
        <text>tRNA(n+1) + phosphate = tRNA(n) + a ribonucleoside 5'-diphosphate</text>
        <dbReference type="Rhea" id="RHEA:10628"/>
        <dbReference type="Rhea" id="RHEA-COMP:17343"/>
        <dbReference type="Rhea" id="RHEA-COMP:17344"/>
        <dbReference type="ChEBI" id="CHEBI:43474"/>
        <dbReference type="ChEBI" id="CHEBI:57930"/>
        <dbReference type="ChEBI" id="CHEBI:173114"/>
        <dbReference type="EC" id="2.7.7.56"/>
    </reaction>
</comment>
<keyword evidence="6" id="KW-0694">RNA-binding</keyword>
<reference evidence="10 11" key="1">
    <citation type="submission" date="2020-10" db="EMBL/GenBank/DDBJ databases">
        <title>Complete genome sequence of Corynebacterium massiliense DSM 45435, type strain of Corynebacterium massiliense.</title>
        <authorList>
            <person name="Busche T."/>
            <person name="Kalinowski J."/>
            <person name="Ruckert C."/>
        </authorList>
    </citation>
    <scope>NUCLEOTIDE SEQUENCE [LARGE SCALE GENOMIC DNA]</scope>
    <source>
        <strain evidence="10 11">DSM 45435</strain>
    </source>
</reference>
<dbReference type="PANTHER" id="PTHR11953:SF0">
    <property type="entry name" value="EXOSOME COMPLEX COMPONENT RRP41"/>
    <property type="match status" value="1"/>
</dbReference>
<dbReference type="InterPro" id="IPR050080">
    <property type="entry name" value="RNase_PH"/>
</dbReference>
<evidence type="ECO:0000259" key="8">
    <source>
        <dbReference type="Pfam" id="PF01138"/>
    </source>
</evidence>
<dbReference type="SUPFAM" id="SSF55666">
    <property type="entry name" value="Ribonuclease PH domain 2-like"/>
    <property type="match status" value="1"/>
</dbReference>
<feature type="binding site" evidence="7">
    <location>
        <position position="93"/>
    </location>
    <ligand>
        <name>phosphate</name>
        <dbReference type="ChEBI" id="CHEBI:43474"/>
        <note>substrate</note>
    </ligand>
</feature>
<dbReference type="GO" id="GO:0009022">
    <property type="term" value="F:tRNA nucleotidyltransferase activity"/>
    <property type="evidence" value="ECO:0007669"/>
    <property type="project" value="UniProtKB-EC"/>
</dbReference>
<evidence type="ECO:0000256" key="3">
    <source>
        <dbReference type="ARBA" id="ARBA00022555"/>
    </source>
</evidence>
<keyword evidence="5 7" id="KW-0548">Nucleotidyltransferase</keyword>
<dbReference type="Pfam" id="PF03725">
    <property type="entry name" value="RNase_PH_C"/>
    <property type="match status" value="1"/>
</dbReference>
<accession>A0ABY7U934</accession>
<dbReference type="RefSeq" id="WP_022863808.1">
    <property type="nucleotide sequence ID" value="NZ_ATVG01000018.1"/>
</dbReference>
<feature type="binding site" evidence="7">
    <location>
        <begin position="131"/>
        <end position="133"/>
    </location>
    <ligand>
        <name>phosphate</name>
        <dbReference type="ChEBI" id="CHEBI:43474"/>
        <note>substrate</note>
    </ligand>
</feature>
<comment type="function">
    <text evidence="7">Phosphorolytic 3'-5' exoribonuclease that plays an important role in tRNA 3'-end maturation. Removes nucleotide residues following the 3'-CCA terminus of tRNAs; can also add nucleotides to the ends of RNA molecules by using nucleoside diphosphates as substrates, but this may not be physiologically important. Probably plays a role in initiation of 16S rRNA degradation (leading to ribosome degradation) during starvation.</text>
</comment>
<proteinExistence type="inferred from homology"/>
<keyword evidence="3 7" id="KW-0820">tRNA-binding</keyword>
<name>A0ABY7U934_9CORY</name>
<dbReference type="InterPro" id="IPR015847">
    <property type="entry name" value="ExoRNase_PH_dom2"/>
</dbReference>
<dbReference type="Proteomes" id="UP001220064">
    <property type="component" value="Chromosome"/>
</dbReference>
<protein>
    <recommendedName>
        <fullName evidence="7">Ribonuclease PH</fullName>
        <shortName evidence="7">RNase PH</shortName>
        <ecNumber evidence="7">2.7.7.56</ecNumber>
    </recommendedName>
    <alternativeName>
        <fullName evidence="7">tRNA nucleotidyltransferase</fullName>
    </alternativeName>
</protein>
<dbReference type="SUPFAM" id="SSF54211">
    <property type="entry name" value="Ribosomal protein S5 domain 2-like"/>
    <property type="match status" value="1"/>
</dbReference>
<dbReference type="InterPro" id="IPR001247">
    <property type="entry name" value="ExoRNase_PH_dom1"/>
</dbReference>
<evidence type="ECO:0000256" key="2">
    <source>
        <dbReference type="ARBA" id="ARBA00022552"/>
    </source>
</evidence>
<keyword evidence="11" id="KW-1185">Reference proteome</keyword>
<dbReference type="NCBIfam" id="TIGR01966">
    <property type="entry name" value="RNasePH"/>
    <property type="match status" value="1"/>
</dbReference>
<feature type="domain" description="Exoribonuclease phosphorolytic" evidence="9">
    <location>
        <begin position="164"/>
        <end position="231"/>
    </location>
</feature>
<keyword evidence="7 10" id="KW-0808">Transferase</keyword>
<dbReference type="InterPro" id="IPR002381">
    <property type="entry name" value="RNase_PH_bac-type"/>
</dbReference>
<sequence length="245" mass="26495">MTERETFTRADGRAFDELRPVRITRGFTTNPAGSVLVEFGNTRVMCTASAETGVPRFKRDSGEGWLTAEYAMLPAAPAERMPRESMRGKVKGRTHEISRLIGRSLRAAVDLKALGENTIQIDCDVLQADGGTRTASITGAYVALADAIAALRERGVVPGEPLLDPIAAVSVGIIDGRVCLDLPYEEDSRAEVDLNVVMQLSGDFVEIQGTGENGLFGRVELDEMLDVAQKGCQELIVKQREALEG</sequence>